<dbReference type="Proteomes" id="UP001057402">
    <property type="component" value="Chromosome 5"/>
</dbReference>
<keyword evidence="2" id="KW-1185">Reference proteome</keyword>
<reference evidence="2" key="1">
    <citation type="journal article" date="2023" name="Front. Plant Sci.">
        <title>Chromosomal-level genome assembly of Melastoma candidum provides insights into trichome evolution.</title>
        <authorList>
            <person name="Zhong Y."/>
            <person name="Wu W."/>
            <person name="Sun C."/>
            <person name="Zou P."/>
            <person name="Liu Y."/>
            <person name="Dai S."/>
            <person name="Zhou R."/>
        </authorList>
    </citation>
    <scope>NUCLEOTIDE SEQUENCE [LARGE SCALE GENOMIC DNA]</scope>
</reference>
<accession>A0ACB9R0X7</accession>
<evidence type="ECO:0000313" key="1">
    <source>
        <dbReference type="EMBL" id="KAI4371133.1"/>
    </source>
</evidence>
<proteinExistence type="predicted"/>
<comment type="caution">
    <text evidence="1">The sequence shown here is derived from an EMBL/GenBank/DDBJ whole genome shotgun (WGS) entry which is preliminary data.</text>
</comment>
<protein>
    <submittedName>
        <fullName evidence="1">Uncharacterized protein</fullName>
    </submittedName>
</protein>
<evidence type="ECO:0000313" key="2">
    <source>
        <dbReference type="Proteomes" id="UP001057402"/>
    </source>
</evidence>
<gene>
    <name evidence="1" type="ORF">MLD38_019399</name>
</gene>
<name>A0ACB9R0X7_9MYRT</name>
<dbReference type="EMBL" id="CM042884">
    <property type="protein sequence ID" value="KAI4371133.1"/>
    <property type="molecule type" value="Genomic_DNA"/>
</dbReference>
<organism evidence="1 2">
    <name type="scientific">Melastoma candidum</name>
    <dbReference type="NCBI Taxonomy" id="119954"/>
    <lineage>
        <taxon>Eukaryota</taxon>
        <taxon>Viridiplantae</taxon>
        <taxon>Streptophyta</taxon>
        <taxon>Embryophyta</taxon>
        <taxon>Tracheophyta</taxon>
        <taxon>Spermatophyta</taxon>
        <taxon>Magnoliopsida</taxon>
        <taxon>eudicotyledons</taxon>
        <taxon>Gunneridae</taxon>
        <taxon>Pentapetalae</taxon>
        <taxon>rosids</taxon>
        <taxon>malvids</taxon>
        <taxon>Myrtales</taxon>
        <taxon>Melastomataceae</taxon>
        <taxon>Melastomatoideae</taxon>
        <taxon>Melastomateae</taxon>
        <taxon>Melastoma</taxon>
    </lineage>
</organism>
<sequence>MEPRGNSPVAVGTQGTIGALVRKEMEYFHGIGNESASFGSRRWPAHAEGMSFVKADARVAFGFCSTNWLRKNQKGCHGRFELCKHSVMRVAKHCRRNKVHNTDVQPFGDEIKNQV</sequence>